<dbReference type="OrthoDB" id="9810528at2"/>
<proteinExistence type="predicted"/>
<dbReference type="Pfam" id="PF00882">
    <property type="entry name" value="Zn_dep_PLPC"/>
    <property type="match status" value="1"/>
</dbReference>
<gene>
    <name evidence="2" type="ORF">DW016_05750</name>
</gene>
<keyword evidence="3" id="KW-1185">Reference proteome</keyword>
<name>A0A3E3K4S9_9FIRM</name>
<evidence type="ECO:0000259" key="1">
    <source>
        <dbReference type="Pfam" id="PF00882"/>
    </source>
</evidence>
<protein>
    <recommendedName>
        <fullName evidence="1">Phospholipase C/D domain-containing protein</fullName>
    </recommendedName>
</protein>
<dbReference type="AlphaFoldDB" id="A0A3E3K4S9"/>
<organism evidence="2 3">
    <name type="scientific">Sellimonas intestinalis</name>
    <dbReference type="NCBI Taxonomy" id="1653434"/>
    <lineage>
        <taxon>Bacteria</taxon>
        <taxon>Bacillati</taxon>
        <taxon>Bacillota</taxon>
        <taxon>Clostridia</taxon>
        <taxon>Lachnospirales</taxon>
        <taxon>Lachnospiraceae</taxon>
        <taxon>Sellimonas</taxon>
    </lineage>
</organism>
<reference evidence="2 3" key="1">
    <citation type="submission" date="2018-08" db="EMBL/GenBank/DDBJ databases">
        <title>A genome reference for cultivated species of the human gut microbiota.</title>
        <authorList>
            <person name="Zou Y."/>
            <person name="Xue W."/>
            <person name="Luo G."/>
        </authorList>
    </citation>
    <scope>NUCLEOTIDE SEQUENCE [LARGE SCALE GENOMIC DNA]</scope>
    <source>
        <strain evidence="2 3">AF37-2AT</strain>
    </source>
</reference>
<comment type="caution">
    <text evidence="2">The sequence shown here is derived from an EMBL/GenBank/DDBJ whole genome shotgun (WGS) entry which is preliminary data.</text>
</comment>
<evidence type="ECO:0000313" key="3">
    <source>
        <dbReference type="Proteomes" id="UP000261080"/>
    </source>
</evidence>
<dbReference type="RefSeq" id="WP_117493397.1">
    <property type="nucleotide sequence ID" value="NZ_CAUAFM010000041.1"/>
</dbReference>
<evidence type="ECO:0000313" key="2">
    <source>
        <dbReference type="EMBL" id="RGE89001.1"/>
    </source>
</evidence>
<dbReference type="EMBL" id="QVLX01000002">
    <property type="protein sequence ID" value="RGE89001.1"/>
    <property type="molecule type" value="Genomic_DNA"/>
</dbReference>
<dbReference type="InterPro" id="IPR029002">
    <property type="entry name" value="PLPC/GPLD1"/>
</dbReference>
<accession>A0A3E3K4S9</accession>
<feature type="domain" description="Phospholipase C/D" evidence="1">
    <location>
        <begin position="7"/>
        <end position="162"/>
    </location>
</feature>
<sequence>MPSIYAHYTFGEMMKQNFPSDIKKRIDLHKDLFEIGLHGPDLFFYYYAPLKNRVSQTGYRMHDVSAAPFFRRAKDVILSGSTVPEKNAGLAYILGFLCHFTLDSVCHSYIEKKLTTDPVTHSDIETNFDRYLLLKQHRRPLHAKVTSHLRTSQESAKVIRTFFPTLSVRQVESSISSMIWYNDLFTTSDRLIRSLVKAALHATFTYKSLGGLLMNETDNPLCTDSNLRLDKLMEASVPLCLSLTSNYLGFLHKGIPLSPYFRHTFGPKPGWREIPVLSPKEESSYQPDREELSQ</sequence>
<dbReference type="Proteomes" id="UP000261080">
    <property type="component" value="Unassembled WGS sequence"/>
</dbReference>